<dbReference type="SMART" id="SM00411">
    <property type="entry name" value="BHL"/>
    <property type="match status" value="1"/>
</dbReference>
<dbReference type="GO" id="GO:0030527">
    <property type="term" value="F:structural constituent of chromatin"/>
    <property type="evidence" value="ECO:0007669"/>
    <property type="project" value="InterPro"/>
</dbReference>
<keyword evidence="6" id="KW-1185">Reference proteome</keyword>
<dbReference type="EMBL" id="VBSN01000026">
    <property type="protein sequence ID" value="KAA6440911.1"/>
    <property type="molecule type" value="Genomic_DNA"/>
</dbReference>
<organism evidence="5 6">
    <name type="scientific">Dyadobacter flavalbus</name>
    <dbReference type="NCBI Taxonomy" id="2579942"/>
    <lineage>
        <taxon>Bacteria</taxon>
        <taxon>Pseudomonadati</taxon>
        <taxon>Bacteroidota</taxon>
        <taxon>Cytophagia</taxon>
        <taxon>Cytophagales</taxon>
        <taxon>Spirosomataceae</taxon>
        <taxon>Dyadobacter</taxon>
    </lineage>
</organism>
<dbReference type="SUPFAM" id="SSF47729">
    <property type="entry name" value="IHF-like DNA-binding proteins"/>
    <property type="match status" value="1"/>
</dbReference>
<evidence type="ECO:0000256" key="2">
    <source>
        <dbReference type="ARBA" id="ARBA00023067"/>
    </source>
</evidence>
<reference evidence="5 6" key="1">
    <citation type="submission" date="2019-05" db="EMBL/GenBank/DDBJ databases">
        <authorList>
            <person name="Qu J.-H."/>
        </authorList>
    </citation>
    <scope>NUCLEOTIDE SEQUENCE [LARGE SCALE GENOMIC DNA]</scope>
    <source>
        <strain evidence="5 6">NS28</strain>
    </source>
</reference>
<comment type="similarity">
    <text evidence="1 4">Belongs to the bacterial histone-like protein family.</text>
</comment>
<evidence type="ECO:0000313" key="6">
    <source>
        <dbReference type="Proteomes" id="UP000323994"/>
    </source>
</evidence>
<gene>
    <name evidence="5" type="ORF">FEM33_05135</name>
</gene>
<accession>A0A5M8QZS6</accession>
<dbReference type="OrthoDB" id="9799835at2"/>
<dbReference type="InterPro" id="IPR010992">
    <property type="entry name" value="IHF-like_DNA-bd_dom_sf"/>
</dbReference>
<evidence type="ECO:0000256" key="3">
    <source>
        <dbReference type="ARBA" id="ARBA00023125"/>
    </source>
</evidence>
<dbReference type="Gene3D" id="4.10.520.10">
    <property type="entry name" value="IHF-like DNA-binding proteins"/>
    <property type="match status" value="1"/>
</dbReference>
<dbReference type="Pfam" id="PF00216">
    <property type="entry name" value="Bac_DNA_binding"/>
    <property type="match status" value="1"/>
</dbReference>
<evidence type="ECO:0000313" key="5">
    <source>
        <dbReference type="EMBL" id="KAA6440911.1"/>
    </source>
</evidence>
<dbReference type="GO" id="GO:0003677">
    <property type="term" value="F:DNA binding"/>
    <property type="evidence" value="ECO:0007669"/>
    <property type="project" value="UniProtKB-KW"/>
</dbReference>
<dbReference type="PANTHER" id="PTHR33175">
    <property type="entry name" value="DNA-BINDING PROTEIN HU"/>
    <property type="match status" value="1"/>
</dbReference>
<dbReference type="InterPro" id="IPR000119">
    <property type="entry name" value="Hist_DNA-bd"/>
</dbReference>
<protein>
    <submittedName>
        <fullName evidence="5">Integration host factor subunit beta</fullName>
    </submittedName>
</protein>
<keyword evidence="2" id="KW-0226">DNA condensation</keyword>
<dbReference type="RefSeq" id="WP_139011028.1">
    <property type="nucleotide sequence ID" value="NZ_VBSN01000026.1"/>
</dbReference>
<dbReference type="GO" id="GO:0030261">
    <property type="term" value="P:chromosome condensation"/>
    <property type="evidence" value="ECO:0007669"/>
    <property type="project" value="UniProtKB-KW"/>
</dbReference>
<name>A0A5M8QZS6_9BACT</name>
<dbReference type="Proteomes" id="UP000323994">
    <property type="component" value="Unassembled WGS sequence"/>
</dbReference>
<evidence type="ECO:0000256" key="1">
    <source>
        <dbReference type="ARBA" id="ARBA00010529"/>
    </source>
</evidence>
<keyword evidence="3" id="KW-0238">DNA-binding</keyword>
<dbReference type="CDD" id="cd13836">
    <property type="entry name" value="IHF_B"/>
    <property type="match status" value="1"/>
</dbReference>
<dbReference type="PANTHER" id="PTHR33175:SF3">
    <property type="entry name" value="DNA-BINDING PROTEIN HU-BETA"/>
    <property type="match status" value="1"/>
</dbReference>
<evidence type="ECO:0000256" key="4">
    <source>
        <dbReference type="RuleBase" id="RU003939"/>
    </source>
</evidence>
<proteinExistence type="inferred from homology"/>
<sequence>MTKADTISRIVEKTGIQKEEVEKVLEAFFATVKSSLSEGENIHFRGFGSFVIKQRAEKTARDISRKSTIIIPAHKIPFFNPSNDFINQVKGSL</sequence>
<comment type="caution">
    <text evidence="5">The sequence shown here is derived from an EMBL/GenBank/DDBJ whole genome shotgun (WGS) entry which is preliminary data.</text>
</comment>
<dbReference type="GO" id="GO:0005829">
    <property type="term" value="C:cytosol"/>
    <property type="evidence" value="ECO:0007669"/>
    <property type="project" value="TreeGrafter"/>
</dbReference>
<dbReference type="AlphaFoldDB" id="A0A5M8QZS6"/>